<dbReference type="PANTHER" id="PTHR12358:SF106">
    <property type="entry name" value="LIPID KINASE YEGS"/>
    <property type="match status" value="1"/>
</dbReference>
<protein>
    <submittedName>
        <fullName evidence="4">Lipid kinase BmrU</fullName>
        <ecNumber evidence="4">2.7.1.-</ecNumber>
    </submittedName>
</protein>
<dbReference type="InterPro" id="IPR016064">
    <property type="entry name" value="NAD/diacylglycerol_kinase_sf"/>
</dbReference>
<dbReference type="PANTHER" id="PTHR12358">
    <property type="entry name" value="SPHINGOSINE KINASE"/>
    <property type="match status" value="1"/>
</dbReference>
<dbReference type="GO" id="GO:0004143">
    <property type="term" value="F:ATP-dependent diacylglycerol kinase activity"/>
    <property type="evidence" value="ECO:0007669"/>
    <property type="project" value="TreeGrafter"/>
</dbReference>
<evidence type="ECO:0000259" key="3">
    <source>
        <dbReference type="PROSITE" id="PS50146"/>
    </source>
</evidence>
<dbReference type="EMBL" id="CP046452">
    <property type="protein sequence ID" value="QGU02666.1"/>
    <property type="molecule type" value="Genomic_DNA"/>
</dbReference>
<dbReference type="InterPro" id="IPR001206">
    <property type="entry name" value="Diacylglycerol_kinase_cat_dom"/>
</dbReference>
<dbReference type="Pfam" id="PF00781">
    <property type="entry name" value="DAGK_cat"/>
    <property type="match status" value="1"/>
</dbReference>
<organism evidence="4 5">
    <name type="scientific">Corynebacterium kalinowskii</name>
    <dbReference type="NCBI Taxonomy" id="2675216"/>
    <lineage>
        <taxon>Bacteria</taxon>
        <taxon>Bacillati</taxon>
        <taxon>Actinomycetota</taxon>
        <taxon>Actinomycetes</taxon>
        <taxon>Mycobacteriales</taxon>
        <taxon>Corynebacteriaceae</taxon>
        <taxon>Corynebacterium</taxon>
    </lineage>
</organism>
<dbReference type="PROSITE" id="PS50146">
    <property type="entry name" value="DAGK"/>
    <property type="match status" value="1"/>
</dbReference>
<evidence type="ECO:0000313" key="5">
    <source>
        <dbReference type="Proteomes" id="UP000427071"/>
    </source>
</evidence>
<dbReference type="AlphaFoldDB" id="A0A6B8VVD6"/>
<dbReference type="Gene3D" id="2.60.200.40">
    <property type="match status" value="1"/>
</dbReference>
<keyword evidence="4" id="KW-0808">Transferase</keyword>
<name>A0A6B8VVD6_9CORY</name>
<accession>A0A6B8VVD6</accession>
<comment type="cofactor">
    <cofactor evidence="1">
        <name>Mg(2+)</name>
        <dbReference type="ChEBI" id="CHEBI:18420"/>
    </cofactor>
</comment>
<dbReference type="Gene3D" id="3.40.50.10330">
    <property type="entry name" value="Probable inorganic polyphosphate/atp-NAD kinase, domain 1"/>
    <property type="match status" value="1"/>
</dbReference>
<sequence>MRCLVLSNPNSTSLTDKVFRKALAPLLDVADIHARPTHYQGHAAETVRGLTRDDFDAVIVIGGDGTVNEVVSGLIGDTPDPERQPKVGIIPTGSANVFVRALGFPNDPAEATAQLAELMKAGTYRRLPVGRVNDRWFCVNVGFGFDAEIINTMDRLRGHGIPATPWNYSVVSFGAWRALRHTPPHIHFEASRRDGEVVTGDVPFIIVSNTNPWTYAGPVPIVTNPQHSIEDGCSLYALSELSDIGGIRAVMNVARSSLTGMHGFPVDAQETRVDDAVAITLESTKPLKWQVDGEYAGITSTLNISTVPKAIDVICPNPTNIE</sequence>
<dbReference type="Proteomes" id="UP000427071">
    <property type="component" value="Chromosome"/>
</dbReference>
<dbReference type="SUPFAM" id="SSF111331">
    <property type="entry name" value="NAD kinase/diacylglycerol kinase-like"/>
    <property type="match status" value="1"/>
</dbReference>
<evidence type="ECO:0000256" key="2">
    <source>
        <dbReference type="ARBA" id="ARBA00005983"/>
    </source>
</evidence>
<dbReference type="InterPro" id="IPR050187">
    <property type="entry name" value="Lipid_Phosphate_FormReg"/>
</dbReference>
<proteinExistence type="inferred from homology"/>
<evidence type="ECO:0000313" key="4">
    <source>
        <dbReference type="EMBL" id="QGU02666.1"/>
    </source>
</evidence>
<dbReference type="KEGG" id="ckw:CKALI_09055"/>
<dbReference type="InterPro" id="IPR017438">
    <property type="entry name" value="ATP-NAD_kinase_N"/>
</dbReference>
<gene>
    <name evidence="4" type="primary">bmrU</name>
    <name evidence="4" type="ORF">CKALI_09055</name>
</gene>
<dbReference type="RefSeq" id="WP_156193027.1">
    <property type="nucleotide sequence ID" value="NZ_CP046452.1"/>
</dbReference>
<evidence type="ECO:0000256" key="1">
    <source>
        <dbReference type="ARBA" id="ARBA00001946"/>
    </source>
</evidence>
<dbReference type="EC" id="2.7.1.-" evidence="4"/>
<comment type="similarity">
    <text evidence="2">Belongs to the diacylglycerol/lipid kinase family.</text>
</comment>
<dbReference type="SMART" id="SM00046">
    <property type="entry name" value="DAGKc"/>
    <property type="match status" value="1"/>
</dbReference>
<dbReference type="GO" id="GO:0005886">
    <property type="term" value="C:plasma membrane"/>
    <property type="evidence" value="ECO:0007669"/>
    <property type="project" value="TreeGrafter"/>
</dbReference>
<keyword evidence="5" id="KW-1185">Reference proteome</keyword>
<keyword evidence="4" id="KW-0418">Kinase</keyword>
<reference evidence="5" key="1">
    <citation type="submission" date="2019-11" db="EMBL/GenBank/DDBJ databases">
        <title>Complete genome sequence of Corynebacterium kalinowskii 1959, a novel Corynebacterium species isolated from soil of a small paddock in Vilsendorf, Germany.</title>
        <authorList>
            <person name="Schaffert L."/>
            <person name="Ruwe M."/>
            <person name="Milse J."/>
            <person name="Hanuschka K."/>
            <person name="Ortseifen V."/>
            <person name="Droste J."/>
            <person name="Brandt D."/>
            <person name="Schlueter L."/>
            <person name="Kutter Y."/>
            <person name="Vinke S."/>
            <person name="Viehoefer P."/>
            <person name="Jacob L."/>
            <person name="Luebke N.-C."/>
            <person name="Schulte-Berndt E."/>
            <person name="Hain C."/>
            <person name="Linder M."/>
            <person name="Schmidt P."/>
            <person name="Wollenschlaeger L."/>
            <person name="Luttermann T."/>
            <person name="Thieme E."/>
            <person name="Hassa J."/>
            <person name="Haak M."/>
            <person name="Wittchen M."/>
            <person name="Mentz A."/>
            <person name="Persicke M."/>
            <person name="Busche T."/>
            <person name="Ruckert C."/>
        </authorList>
    </citation>
    <scope>NUCLEOTIDE SEQUENCE [LARGE SCALE GENOMIC DNA]</scope>
    <source>
        <strain evidence="5">1959</strain>
    </source>
</reference>
<feature type="domain" description="DAGKc" evidence="3">
    <location>
        <begin position="1"/>
        <end position="136"/>
    </location>
</feature>